<comment type="caution">
    <text evidence="2">The sequence shown here is derived from an EMBL/GenBank/DDBJ whole genome shotgun (WGS) entry which is preliminary data.</text>
</comment>
<feature type="compositionally biased region" description="Basic and acidic residues" evidence="1">
    <location>
        <begin position="109"/>
        <end position="120"/>
    </location>
</feature>
<sequence>MPQRTPSLFHPRRTLQFGGGMSVRMDRATDTDLLAWSLLSRRYSSRTGLADNDVLDYIDQRIDAFRDHPGIVLLGDLERTVFGYADDPDQPIDAEPDEEQPNRPPHQPHAAEDHRIGEPQ</sequence>
<reference evidence="2 3" key="1">
    <citation type="submission" date="2023-12" db="EMBL/GenBank/DDBJ databases">
        <title>Streptomyces sp. V4-01.</title>
        <authorList>
            <person name="Somphong A."/>
            <person name="Phongsopitanun W."/>
        </authorList>
    </citation>
    <scope>NUCLEOTIDE SEQUENCE [LARGE SCALE GENOMIC DNA]</scope>
    <source>
        <strain evidence="2 3">V4-01</strain>
    </source>
</reference>
<protein>
    <submittedName>
        <fullName evidence="2">Uncharacterized protein</fullName>
    </submittedName>
</protein>
<keyword evidence="3" id="KW-1185">Reference proteome</keyword>
<dbReference type="EMBL" id="JAZEWV010000014">
    <property type="protein sequence ID" value="MEE4544013.1"/>
    <property type="molecule type" value="Genomic_DNA"/>
</dbReference>
<dbReference type="Proteomes" id="UP001344658">
    <property type="component" value="Unassembled WGS sequence"/>
</dbReference>
<proteinExistence type="predicted"/>
<evidence type="ECO:0000256" key="1">
    <source>
        <dbReference type="SAM" id="MobiDB-lite"/>
    </source>
</evidence>
<dbReference type="RefSeq" id="WP_330796930.1">
    <property type="nucleotide sequence ID" value="NZ_JAZEWV010000014.1"/>
</dbReference>
<evidence type="ECO:0000313" key="2">
    <source>
        <dbReference type="EMBL" id="MEE4544013.1"/>
    </source>
</evidence>
<accession>A0ABU7PDX1</accession>
<evidence type="ECO:0000313" key="3">
    <source>
        <dbReference type="Proteomes" id="UP001344658"/>
    </source>
</evidence>
<feature type="region of interest" description="Disordered" evidence="1">
    <location>
        <begin position="83"/>
        <end position="120"/>
    </location>
</feature>
<feature type="compositionally biased region" description="Acidic residues" evidence="1">
    <location>
        <begin position="86"/>
        <end position="99"/>
    </location>
</feature>
<organism evidence="2 3">
    <name type="scientific">Actinacidiphila polyblastidii</name>
    <dbReference type="NCBI Taxonomy" id="3110430"/>
    <lineage>
        <taxon>Bacteria</taxon>
        <taxon>Bacillati</taxon>
        <taxon>Actinomycetota</taxon>
        <taxon>Actinomycetes</taxon>
        <taxon>Kitasatosporales</taxon>
        <taxon>Streptomycetaceae</taxon>
        <taxon>Actinacidiphila</taxon>
    </lineage>
</organism>
<gene>
    <name evidence="2" type="ORF">V2S66_18805</name>
</gene>
<name>A0ABU7PDX1_9ACTN</name>